<gene>
    <name evidence="2" type="ORF">A0O28_0062370</name>
</gene>
<protein>
    <recommendedName>
        <fullName evidence="4">Methyltransferase domain-containing protein</fullName>
    </recommendedName>
</protein>
<dbReference type="InterPro" id="IPR029063">
    <property type="entry name" value="SAM-dependent_MTases_sf"/>
</dbReference>
<evidence type="ECO:0000313" key="3">
    <source>
        <dbReference type="Proteomes" id="UP000191004"/>
    </source>
</evidence>
<sequence>MAYDARSSETSAENTARKAYILPHNRQEIERMKNQHEWIKGSFGGLIKAPVDYQRKNQKILDSATADGTWLCDVSSLFPPETELIGFDIAPELYPPSESLPSNVSLTLGDLSQELPSQWTMYFDLVHQRFIFPSFSVAAVEKSVERLAKCVKPGGWIQFVEPAANENVSGPGPSAFATLHQIADLFMQCPNPKEVILSQIEKIGFVNINVQTLDIVIGKFQDNLELDIRGRKSMRAAFNNMYPNTSPETLSMPTEDWEELPTRFNEDLETYRTAIRHHIIWAQRPE</sequence>
<dbReference type="Gene3D" id="3.40.50.150">
    <property type="entry name" value="Vaccinia Virus protein VP39"/>
    <property type="match status" value="1"/>
</dbReference>
<dbReference type="EMBL" id="LVVK01000003">
    <property type="protein sequence ID" value="OPB46116.1"/>
    <property type="molecule type" value="Genomic_DNA"/>
</dbReference>
<accession>A0A1T3CYH7</accession>
<dbReference type="OrthoDB" id="184880at2759"/>
<evidence type="ECO:0000256" key="1">
    <source>
        <dbReference type="ARBA" id="ARBA00038158"/>
    </source>
</evidence>
<organism evidence="2 3">
    <name type="scientific">Trichoderma guizhouense</name>
    <dbReference type="NCBI Taxonomy" id="1491466"/>
    <lineage>
        <taxon>Eukaryota</taxon>
        <taxon>Fungi</taxon>
        <taxon>Dikarya</taxon>
        <taxon>Ascomycota</taxon>
        <taxon>Pezizomycotina</taxon>
        <taxon>Sordariomycetes</taxon>
        <taxon>Hypocreomycetidae</taxon>
        <taxon>Hypocreales</taxon>
        <taxon>Hypocreaceae</taxon>
        <taxon>Trichoderma</taxon>
    </lineage>
</organism>
<keyword evidence="3" id="KW-1185">Reference proteome</keyword>
<comment type="similarity">
    <text evidence="1">Belongs to the methyltransferase superfamily. LaeA methyltransferase family.</text>
</comment>
<dbReference type="Proteomes" id="UP000191004">
    <property type="component" value="Unassembled WGS sequence"/>
</dbReference>
<comment type="caution">
    <text evidence="2">The sequence shown here is derived from an EMBL/GenBank/DDBJ whole genome shotgun (WGS) entry which is preliminary data.</text>
</comment>
<proteinExistence type="inferred from homology"/>
<evidence type="ECO:0008006" key="4">
    <source>
        <dbReference type="Google" id="ProtNLM"/>
    </source>
</evidence>
<dbReference type="SUPFAM" id="SSF53335">
    <property type="entry name" value="S-adenosyl-L-methionine-dependent methyltransferases"/>
    <property type="match status" value="1"/>
</dbReference>
<reference evidence="2 3" key="1">
    <citation type="submission" date="2016-04" db="EMBL/GenBank/DDBJ databases">
        <title>Multiple horizontal gene transfer events from other fungi enriched the ability of the initially mycotrophic fungus Trichoderma (Ascomycota) to feed on dead plant biomass.</title>
        <authorList>
            <person name="Atanasova L."/>
            <person name="Chenthamara K."/>
            <person name="Zhang J."/>
            <person name="Grujic M."/>
            <person name="Henrissat B."/>
            <person name="Kuo A."/>
            <person name="Aertz A."/>
            <person name="Salamov A."/>
            <person name="Lipzen A."/>
            <person name="Labutti K."/>
            <person name="Barry K."/>
            <person name="Miao Y."/>
            <person name="Rahimi M.J."/>
            <person name="Shen Q."/>
            <person name="Grigoriev I.V."/>
            <person name="Kubicek C.P."/>
            <person name="Druzhinina I.S."/>
        </authorList>
    </citation>
    <scope>NUCLEOTIDE SEQUENCE [LARGE SCALE GENOMIC DNA]</scope>
    <source>
        <strain evidence="2 3">NJAU 4742</strain>
    </source>
</reference>
<dbReference type="AlphaFoldDB" id="A0A1T3CYH7"/>
<name>A0A1T3CYH7_9HYPO</name>
<dbReference type="PANTHER" id="PTHR43591:SF110">
    <property type="entry name" value="RHODANESE DOMAIN-CONTAINING PROTEIN"/>
    <property type="match status" value="1"/>
</dbReference>
<evidence type="ECO:0000313" key="2">
    <source>
        <dbReference type="EMBL" id="OPB46116.1"/>
    </source>
</evidence>
<dbReference type="PANTHER" id="PTHR43591">
    <property type="entry name" value="METHYLTRANSFERASE"/>
    <property type="match status" value="1"/>
</dbReference>